<evidence type="ECO:0000256" key="4">
    <source>
        <dbReference type="ARBA" id="ARBA00022801"/>
    </source>
</evidence>
<dbReference type="OMA" id="AKPPYWI"/>
<feature type="domain" description="Peptidase C1A papain C-terminal" evidence="10">
    <location>
        <begin position="160"/>
        <end position="385"/>
    </location>
</feature>
<dbReference type="InterPro" id="IPR013128">
    <property type="entry name" value="Peptidase_C1A"/>
</dbReference>
<dbReference type="EMBL" id="EF084844">
    <property type="protein sequence ID" value="ABK24153.1"/>
    <property type="molecule type" value="mRNA"/>
</dbReference>
<keyword evidence="6" id="KW-0865">Zymogen</keyword>
<dbReference type="InterPro" id="IPR025661">
    <property type="entry name" value="Pept_asp_AS"/>
</dbReference>
<dbReference type="MEROPS" id="C01.022"/>
<dbReference type="SMART" id="SM00645">
    <property type="entry name" value="Pept_C1"/>
    <property type="match status" value="1"/>
</dbReference>
<dbReference type="GO" id="GO:0008234">
    <property type="term" value="F:cysteine-type peptidase activity"/>
    <property type="evidence" value="ECO:0007669"/>
    <property type="project" value="UniProtKB-KW"/>
</dbReference>
<evidence type="ECO:0000256" key="5">
    <source>
        <dbReference type="ARBA" id="ARBA00022807"/>
    </source>
</evidence>
<organism evidence="12">
    <name type="scientific">Picea sitchensis</name>
    <name type="common">Sitka spruce</name>
    <name type="synonym">Pinus sitchensis</name>
    <dbReference type="NCBI Taxonomy" id="3332"/>
    <lineage>
        <taxon>Eukaryota</taxon>
        <taxon>Viridiplantae</taxon>
        <taxon>Streptophyta</taxon>
        <taxon>Embryophyta</taxon>
        <taxon>Tracheophyta</taxon>
        <taxon>Spermatophyta</taxon>
        <taxon>Pinopsida</taxon>
        <taxon>Pinidae</taxon>
        <taxon>Conifers I</taxon>
        <taxon>Pinales</taxon>
        <taxon>Pinaceae</taxon>
        <taxon>Picea</taxon>
    </lineage>
</organism>
<dbReference type="SMART" id="SM00848">
    <property type="entry name" value="Inhibitor_I29"/>
    <property type="match status" value="1"/>
</dbReference>
<dbReference type="Pfam" id="PF00112">
    <property type="entry name" value="Peptidase_C1"/>
    <property type="match status" value="1"/>
</dbReference>
<evidence type="ECO:0000256" key="3">
    <source>
        <dbReference type="ARBA" id="ARBA00022729"/>
    </source>
</evidence>
<name>A9NU42_PICSI</name>
<dbReference type="InterPro" id="IPR039417">
    <property type="entry name" value="Peptidase_C1A_papain-like"/>
</dbReference>
<keyword evidence="2" id="KW-0645">Protease</keyword>
<dbReference type="PROSITE" id="PS00639">
    <property type="entry name" value="THIOL_PROTEASE_HIS"/>
    <property type="match status" value="1"/>
</dbReference>
<dbReference type="InterPro" id="IPR025660">
    <property type="entry name" value="Pept_his_AS"/>
</dbReference>
<keyword evidence="8" id="KW-0325">Glycoprotein</keyword>
<evidence type="ECO:0000313" key="12">
    <source>
        <dbReference type="EMBL" id="ABK24153.1"/>
    </source>
</evidence>
<keyword evidence="4" id="KW-0378">Hydrolase</keyword>
<evidence type="ECO:0000259" key="11">
    <source>
        <dbReference type="SMART" id="SM00848"/>
    </source>
</evidence>
<dbReference type="PROSITE" id="PS00640">
    <property type="entry name" value="THIOL_PROTEASE_ASN"/>
    <property type="match status" value="1"/>
</dbReference>
<comment type="similarity">
    <text evidence="1">Belongs to the peptidase C1 family.</text>
</comment>
<dbReference type="PRINTS" id="PR00705">
    <property type="entry name" value="PAPAIN"/>
</dbReference>
<dbReference type="InterPro" id="IPR038765">
    <property type="entry name" value="Papain-like_cys_pep_sf"/>
</dbReference>
<evidence type="ECO:0000256" key="2">
    <source>
        <dbReference type="ARBA" id="ARBA00022670"/>
    </source>
</evidence>
<evidence type="ECO:0000259" key="10">
    <source>
        <dbReference type="SMART" id="SM00645"/>
    </source>
</evidence>
<reference evidence="12" key="1">
    <citation type="journal article" date="2008" name="BMC Genomics">
        <title>A conifer genomics resource of 200,000 spruce (Picea spp.) ESTs and 6,464 high-quality, sequence-finished full-length cDNAs for Sitka spruce (Picea sitchensis).</title>
        <authorList>
            <person name="Ralph S.G."/>
            <person name="Chun H.J."/>
            <person name="Kolosova N."/>
            <person name="Cooper D."/>
            <person name="Oddy C."/>
            <person name="Ritland C.E."/>
            <person name="Kirkpatrick R."/>
            <person name="Moore R."/>
            <person name="Barber S."/>
            <person name="Holt R.A."/>
            <person name="Jones S.J."/>
            <person name="Marra M.A."/>
            <person name="Douglas C.J."/>
            <person name="Ritland K."/>
            <person name="Bohlmann J."/>
        </authorList>
    </citation>
    <scope>NUCLEOTIDE SEQUENCE</scope>
    <source>
        <tissue evidence="12">Bark</tissue>
    </source>
</reference>
<dbReference type="GO" id="GO:0006508">
    <property type="term" value="P:proteolysis"/>
    <property type="evidence" value="ECO:0007669"/>
    <property type="project" value="UniProtKB-KW"/>
</dbReference>
<dbReference type="PROSITE" id="PS00139">
    <property type="entry name" value="THIOL_PROTEASE_CYS"/>
    <property type="match status" value="1"/>
</dbReference>
<evidence type="ECO:0000256" key="1">
    <source>
        <dbReference type="ARBA" id="ARBA00008455"/>
    </source>
</evidence>
<keyword evidence="3 9" id="KW-0732">Signal</keyword>
<dbReference type="Pfam" id="PF08246">
    <property type="entry name" value="Inhibitor_I29"/>
    <property type="match status" value="1"/>
</dbReference>
<feature type="chain" id="PRO_5018769015" evidence="9">
    <location>
        <begin position="33"/>
        <end position="394"/>
    </location>
</feature>
<dbReference type="PANTHER" id="PTHR12411">
    <property type="entry name" value="CYSTEINE PROTEASE FAMILY C1-RELATED"/>
    <property type="match status" value="1"/>
</dbReference>
<keyword evidence="7" id="KW-1015">Disulfide bond</keyword>
<accession>A9NU42</accession>
<evidence type="ECO:0000256" key="6">
    <source>
        <dbReference type="ARBA" id="ARBA00023145"/>
    </source>
</evidence>
<dbReference type="SUPFAM" id="SSF54001">
    <property type="entry name" value="Cysteine proteinases"/>
    <property type="match status" value="1"/>
</dbReference>
<feature type="signal peptide" evidence="9">
    <location>
        <begin position="1"/>
        <end position="32"/>
    </location>
</feature>
<protein>
    <submittedName>
        <fullName evidence="12">Uncharacterized protein</fullName>
    </submittedName>
</protein>
<evidence type="ECO:0000256" key="7">
    <source>
        <dbReference type="ARBA" id="ARBA00023157"/>
    </source>
</evidence>
<dbReference type="GO" id="GO:0000323">
    <property type="term" value="C:lytic vacuole"/>
    <property type="evidence" value="ECO:0007669"/>
    <property type="project" value="UniProtKB-ARBA"/>
</dbReference>
<dbReference type="InterPro" id="IPR013201">
    <property type="entry name" value="Prot_inhib_I29"/>
</dbReference>
<sequence>MHTVAKERMSSVEMITGILSLALLFLVPTITAHVHEASSDLNAVLPNPIREVTDMDGEGVIDDLRRGLLNAEAHFAHFVKKFNKEYSGAEEHARRFSIFKKNLHKALRHQKLDRDAIHGINKFSDLTEEEFHEQYLGLTTPPRSLSQRTQPAPILPTDDLPPDFDWRELGAVTPVKNQGACGSCWTFSTTGAMEGANFMKTGKLISLSEQQLVDCDHECDSSEPDVCDSGCNGGLMTTAYQYALKAGGLQREEDYPYTGIDGSCKFDNTKVAAMVANFSTVSIDEDQIAANLVKNGPLAVGINAAFMQTYVGGVSCPYVCNKQNLDHGVLLVGYGAAGYAPGRLKNKPFWIIKNSWGPDWGEDGYYKLCRGHNVCGINTMVSTVAAANIQTDDH</sequence>
<dbReference type="CDD" id="cd02248">
    <property type="entry name" value="Peptidase_C1A"/>
    <property type="match status" value="1"/>
</dbReference>
<dbReference type="FunFam" id="3.90.70.10:FF:000057">
    <property type="entry name" value="Cysteine protease RD19A"/>
    <property type="match status" value="1"/>
</dbReference>
<feature type="domain" description="Cathepsin propeptide inhibitor" evidence="11">
    <location>
        <begin position="75"/>
        <end position="131"/>
    </location>
</feature>
<dbReference type="AlphaFoldDB" id="A9NU42"/>
<dbReference type="InterPro" id="IPR000169">
    <property type="entry name" value="Pept_cys_AS"/>
</dbReference>
<dbReference type="InterPro" id="IPR000668">
    <property type="entry name" value="Peptidase_C1A_C"/>
</dbReference>
<evidence type="ECO:0000256" key="8">
    <source>
        <dbReference type="ARBA" id="ARBA00023180"/>
    </source>
</evidence>
<keyword evidence="5" id="KW-0788">Thiol protease</keyword>
<evidence type="ECO:0000256" key="9">
    <source>
        <dbReference type="SAM" id="SignalP"/>
    </source>
</evidence>
<dbReference type="Gene3D" id="3.90.70.10">
    <property type="entry name" value="Cysteine proteinases"/>
    <property type="match status" value="1"/>
</dbReference>
<proteinExistence type="evidence at transcript level"/>